<sequence>MRYTKNYFLSVYIVFLCNSLVAQENNTLDTIKRHIRYFAIDNPMWLHESVEARYTQLHTQYGFAQGDYRQAQDAEKWRSTNVNSEGSITLKDVRLWGRFAYNRTLEDSTRFGHQTRQNPSAPFYFASYGNNHYVRTNYSIQARGQRYFGRWSVFGGLDYRIGDHFSNNDPRGSIDVIQVNGQIGISRKLYDNVEIGLEARYGYGQESFEVGFKNENYVQSPAVTPFLNYAVIGYGWQTNDWLLARGLHYQNDMKRYGSQVYLSWSTDVGRFYSTAFYKKENHLYQQVLRNESRKNVLNEYAIDHVGAELLWNLHRERNTYLVELRSAMSSGKDRVVFMANGINNLVYKYDTHSAKLAFTRDDRKWQFHYEGYAGLISETRQDGGSGTLLDYTRLSASLSSMATYITSQNQHIHLSVAGLLGRSLRTNWSVPEINENMFHRYVYFHDLSYFQANTMGTRLELGLRQPLRRQDFVRFLVSWQALSAHHMPNIGRQTATIPGTSRQQFSLSLAYGF</sequence>
<evidence type="ECO:0000256" key="1">
    <source>
        <dbReference type="SAM" id="SignalP"/>
    </source>
</evidence>
<keyword evidence="4" id="KW-1185">Reference proteome</keyword>
<dbReference type="EMBL" id="JBHUMB010000014">
    <property type="protein sequence ID" value="MFD2744651.1"/>
    <property type="molecule type" value="Genomic_DNA"/>
</dbReference>
<gene>
    <name evidence="3" type="ORF">ACFSQ6_14735</name>
</gene>
<evidence type="ECO:0000259" key="2">
    <source>
        <dbReference type="Pfam" id="PF21012"/>
    </source>
</evidence>
<evidence type="ECO:0000313" key="3">
    <source>
        <dbReference type="EMBL" id="MFD2744651.1"/>
    </source>
</evidence>
<keyword evidence="1" id="KW-0732">Signal</keyword>
<name>A0ABW5UIA8_9SPHI</name>
<feature type="chain" id="PRO_5046834033" evidence="1">
    <location>
        <begin position="23"/>
        <end position="513"/>
    </location>
</feature>
<accession>A0ABW5UIA8</accession>
<feature type="signal peptide" evidence="1">
    <location>
        <begin position="1"/>
        <end position="22"/>
    </location>
</feature>
<dbReference type="InterPro" id="IPR049236">
    <property type="entry name" value="DUF6850"/>
</dbReference>
<comment type="caution">
    <text evidence="3">The sequence shown here is derived from an EMBL/GenBank/DDBJ whole genome shotgun (WGS) entry which is preliminary data.</text>
</comment>
<feature type="domain" description="DUF6850" evidence="2">
    <location>
        <begin position="43"/>
        <end position="513"/>
    </location>
</feature>
<dbReference type="RefSeq" id="WP_066752326.1">
    <property type="nucleotide sequence ID" value="NZ_JBHUMB010000014.1"/>
</dbReference>
<organism evidence="3 4">
    <name type="scientific">Sphingobacterium populi</name>
    <dbReference type="NCBI Taxonomy" id="1812824"/>
    <lineage>
        <taxon>Bacteria</taxon>
        <taxon>Pseudomonadati</taxon>
        <taxon>Bacteroidota</taxon>
        <taxon>Sphingobacteriia</taxon>
        <taxon>Sphingobacteriales</taxon>
        <taxon>Sphingobacteriaceae</taxon>
        <taxon>Sphingobacterium</taxon>
    </lineage>
</organism>
<dbReference type="Proteomes" id="UP001597418">
    <property type="component" value="Unassembled WGS sequence"/>
</dbReference>
<reference evidence="4" key="1">
    <citation type="journal article" date="2019" name="Int. J. Syst. Evol. Microbiol.">
        <title>The Global Catalogue of Microorganisms (GCM) 10K type strain sequencing project: providing services to taxonomists for standard genome sequencing and annotation.</title>
        <authorList>
            <consortium name="The Broad Institute Genomics Platform"/>
            <consortium name="The Broad Institute Genome Sequencing Center for Infectious Disease"/>
            <person name="Wu L."/>
            <person name="Ma J."/>
        </authorList>
    </citation>
    <scope>NUCLEOTIDE SEQUENCE [LARGE SCALE GENOMIC DNA]</scope>
    <source>
        <strain evidence="4">KCTC 42247</strain>
    </source>
</reference>
<dbReference type="Pfam" id="PF21012">
    <property type="entry name" value="DUF6850"/>
    <property type="match status" value="1"/>
</dbReference>
<proteinExistence type="predicted"/>
<evidence type="ECO:0000313" key="4">
    <source>
        <dbReference type="Proteomes" id="UP001597418"/>
    </source>
</evidence>
<protein>
    <submittedName>
        <fullName evidence="3">DUF6850 family outer membrane beta-barrel protein</fullName>
    </submittedName>
</protein>